<reference evidence="1" key="1">
    <citation type="submission" date="2021-12" db="EMBL/GenBank/DDBJ databases">
        <title>Novel species in genus Dyadobacter.</title>
        <authorList>
            <person name="Ma C."/>
        </authorList>
    </citation>
    <scope>NUCLEOTIDE SEQUENCE</scope>
    <source>
        <strain evidence="1">LJ419</strain>
    </source>
</reference>
<evidence type="ECO:0000313" key="2">
    <source>
        <dbReference type="Proteomes" id="UP001139000"/>
    </source>
</evidence>
<dbReference type="InterPro" id="IPR031009">
    <property type="entry name" value="Tcm_partner"/>
</dbReference>
<comment type="caution">
    <text evidence="1">The sequence shown here is derived from an EMBL/GenBank/DDBJ whole genome shotgun (WGS) entry which is preliminary data.</text>
</comment>
<gene>
    <name evidence="1" type="primary">tcmP</name>
    <name evidence="1" type="ORF">LXM26_09565</name>
</gene>
<evidence type="ECO:0000313" key="1">
    <source>
        <dbReference type="EMBL" id="MCF0061741.1"/>
    </source>
</evidence>
<dbReference type="RefSeq" id="WP_234655006.1">
    <property type="nucleotide sequence ID" value="NZ_CP094997.1"/>
</dbReference>
<sequence>MQRDLHAKPFDEGTRSKLAIFRDYLREWLPVFFARKETIWHTINIYDFFSGPGSDNYGNKGTPLIILDELSPYFQTIIDKQLIVNLYFNEYDKDKYKSLRDIVLTENGEVPPYSCKITNLDFKIAFDFEYPTMCRSKSVNLLFLDQTGVKHINEEVFSKIIHLRQTDFLFFISSSTIKRFVDHPSISQYIKLSSEDIERTPYHKIHRLVLEYYKSLIPRNKDYYLASFSLKKMQVYMD</sequence>
<dbReference type="AlphaFoldDB" id="A0A9X1PJ83"/>
<dbReference type="NCBIfam" id="TIGR04474">
    <property type="entry name" value="tcm_partner"/>
    <property type="match status" value="1"/>
</dbReference>
<organism evidence="1 2">
    <name type="scientific">Dyadobacter chenwenxiniae</name>
    <dbReference type="NCBI Taxonomy" id="2906456"/>
    <lineage>
        <taxon>Bacteria</taxon>
        <taxon>Pseudomonadati</taxon>
        <taxon>Bacteroidota</taxon>
        <taxon>Cytophagia</taxon>
        <taxon>Cytophagales</taxon>
        <taxon>Spirosomataceae</taxon>
        <taxon>Dyadobacter</taxon>
    </lineage>
</organism>
<proteinExistence type="predicted"/>
<protein>
    <submittedName>
        <fullName evidence="1">Three-Cys-motif partner protein TcmP</fullName>
    </submittedName>
</protein>
<keyword evidence="2" id="KW-1185">Reference proteome</keyword>
<dbReference type="EMBL" id="JAJTTC010000001">
    <property type="protein sequence ID" value="MCF0061741.1"/>
    <property type="molecule type" value="Genomic_DNA"/>
</dbReference>
<name>A0A9X1PJ83_9BACT</name>
<dbReference type="Proteomes" id="UP001139000">
    <property type="component" value="Unassembled WGS sequence"/>
</dbReference>
<accession>A0A9X1PJ83</accession>